<evidence type="ECO:0000256" key="3">
    <source>
        <dbReference type="ARBA" id="ARBA00022723"/>
    </source>
</evidence>
<keyword evidence="5" id="KW-0408">Iron</keyword>
<protein>
    <submittedName>
        <fullName evidence="8">Aromatic ring-hydroxylating dioxygenase subunit alpha</fullName>
    </submittedName>
</protein>
<evidence type="ECO:0000313" key="8">
    <source>
        <dbReference type="EMBL" id="QDF68766.1"/>
    </source>
</evidence>
<keyword evidence="8" id="KW-0223">Dioxygenase</keyword>
<dbReference type="PRINTS" id="PR00090">
    <property type="entry name" value="RNGDIOXGNASE"/>
</dbReference>
<evidence type="ECO:0000256" key="6">
    <source>
        <dbReference type="ARBA" id="ARBA00023014"/>
    </source>
</evidence>
<evidence type="ECO:0000256" key="4">
    <source>
        <dbReference type="ARBA" id="ARBA00023002"/>
    </source>
</evidence>
<dbReference type="Gene3D" id="3.90.380.10">
    <property type="entry name" value="Naphthalene 1,2-dioxygenase Alpha Subunit, Chain A, domain 1"/>
    <property type="match status" value="2"/>
</dbReference>
<dbReference type="InterPro" id="IPR017941">
    <property type="entry name" value="Rieske_2Fe-2S"/>
</dbReference>
<dbReference type="CDD" id="cd03469">
    <property type="entry name" value="Rieske_RO_Alpha_N"/>
    <property type="match status" value="1"/>
</dbReference>
<dbReference type="SUPFAM" id="SSF55961">
    <property type="entry name" value="Bet v1-like"/>
    <property type="match status" value="1"/>
</dbReference>
<dbReference type="InterPro" id="IPR001663">
    <property type="entry name" value="Rng_hydr_dOase-A"/>
</dbReference>
<dbReference type="Pfam" id="PF00848">
    <property type="entry name" value="Ring_hydroxyl_A"/>
    <property type="match status" value="1"/>
</dbReference>
<accession>A0AB73TVH5</accession>
<dbReference type="PANTHER" id="PTHR43756:SF5">
    <property type="entry name" value="CHOLINE MONOOXYGENASE, CHLOROPLASTIC"/>
    <property type="match status" value="1"/>
</dbReference>
<dbReference type="GO" id="GO:0004497">
    <property type="term" value="F:monooxygenase activity"/>
    <property type="evidence" value="ECO:0007669"/>
    <property type="project" value="UniProtKB-ARBA"/>
</dbReference>
<gene>
    <name evidence="8" type="ORF">FJK96_00245</name>
</gene>
<dbReference type="GO" id="GO:0016705">
    <property type="term" value="F:oxidoreductase activity, acting on paired donors, with incorporation or reduction of molecular oxygen"/>
    <property type="evidence" value="ECO:0007669"/>
    <property type="project" value="UniProtKB-ARBA"/>
</dbReference>
<dbReference type="GO" id="GO:0051537">
    <property type="term" value="F:2 iron, 2 sulfur cluster binding"/>
    <property type="evidence" value="ECO:0007669"/>
    <property type="project" value="UniProtKB-KW"/>
</dbReference>
<dbReference type="InterPro" id="IPR015879">
    <property type="entry name" value="Ring_hydroxy_dOase_asu_C_dom"/>
</dbReference>
<evidence type="ECO:0000259" key="7">
    <source>
        <dbReference type="PROSITE" id="PS51296"/>
    </source>
</evidence>
<organism evidence="8 9">
    <name type="scientific">Mycobacteroides chelonae</name>
    <name type="common">Mycobacterium chelonae</name>
    <dbReference type="NCBI Taxonomy" id="1774"/>
    <lineage>
        <taxon>Bacteria</taxon>
        <taxon>Bacillati</taxon>
        <taxon>Actinomycetota</taxon>
        <taxon>Actinomycetes</taxon>
        <taxon>Mycobacteriales</taxon>
        <taxon>Mycobacteriaceae</taxon>
        <taxon>Mycobacteroides</taxon>
    </lineage>
</organism>
<evidence type="ECO:0000256" key="5">
    <source>
        <dbReference type="ARBA" id="ARBA00023004"/>
    </source>
</evidence>
<dbReference type="InterPro" id="IPR036922">
    <property type="entry name" value="Rieske_2Fe-2S_sf"/>
</dbReference>
<dbReference type="PROSITE" id="PS51296">
    <property type="entry name" value="RIESKE"/>
    <property type="match status" value="1"/>
</dbReference>
<dbReference type="GO" id="GO:0051213">
    <property type="term" value="F:dioxygenase activity"/>
    <property type="evidence" value="ECO:0007669"/>
    <property type="project" value="UniProtKB-KW"/>
</dbReference>
<keyword evidence="3" id="KW-0479">Metal-binding</keyword>
<evidence type="ECO:0000256" key="2">
    <source>
        <dbReference type="ARBA" id="ARBA00022714"/>
    </source>
</evidence>
<dbReference type="Gene3D" id="2.102.10.10">
    <property type="entry name" value="Rieske [2Fe-2S] iron-sulphur domain"/>
    <property type="match status" value="1"/>
</dbReference>
<feature type="domain" description="Rieske" evidence="7">
    <location>
        <begin position="112"/>
        <end position="220"/>
    </location>
</feature>
<comment type="cofactor">
    <cofactor evidence="1">
        <name>Fe cation</name>
        <dbReference type="ChEBI" id="CHEBI:24875"/>
    </cofactor>
</comment>
<name>A0AB73TVH5_MYCCH</name>
<dbReference type="SUPFAM" id="SSF50022">
    <property type="entry name" value="ISP domain"/>
    <property type="match status" value="1"/>
</dbReference>
<keyword evidence="4" id="KW-0560">Oxidoreductase</keyword>
<sequence length="448" mass="49379">MSTLGAFCVHAVATDSEIGLFMGCVADLVEDRAPALITVTRVSHLRRTVASHLKCTRKDRTMTATVDREPLAQLDAATIEKQLAAGRVLPPAFYNDESIRRLEDQLIFRHAWQMVCAELDVREPGQYATTEIASVPVVVVRDKERILRAFVNICTHRANPIMTERSGTCRLMQCGYHGWAFGLDGQLTGVPKFAEGNLPPFQTLALRELPVDVFAGVVFVAVEPQESLMEQLGDMPRVMTDAGYDFPFADADSGVQPLAEHTGSYEVDANWKVLVENFNECYHCPPTHPGTFAAALEVGTPDYGLSQAGKFGMFAGLRLRDSMQPKFERSADFTGMPHGFAQFFLWPNTIVMTGCVGEHLMRVEPIGVRTSRLTYLGYQRPGLPAEEVDALYKLLMFEGGMEDKQIMESVQRGLDSGFYEPGPTMAGPELVLSAFQRQVFGSLAPALG</sequence>
<reference evidence="8 9" key="1">
    <citation type="submission" date="2019-06" db="EMBL/GenBank/DDBJ databases">
        <title>Whole geneome sequnce of Mycobacteroides chelonae M77 isolated from bovine milk from Meghalaya, India.</title>
        <authorList>
            <person name="Vise E."/>
            <person name="Das S."/>
            <person name="Garg A."/>
            <person name="Ghatak S."/>
            <person name="Shakuntala I."/>
            <person name="Milton A.A.P."/>
            <person name="Karam A."/>
            <person name="Sanjukta R."/>
            <person name="Puro K."/>
            <person name="Sen A."/>
        </authorList>
    </citation>
    <scope>NUCLEOTIDE SEQUENCE [LARGE SCALE GENOMIC DNA]</scope>
    <source>
        <strain evidence="8 9">M77</strain>
    </source>
</reference>
<dbReference type="AlphaFoldDB" id="A0AB73TVH5"/>
<keyword evidence="6" id="KW-0411">Iron-sulfur</keyword>
<dbReference type="Pfam" id="PF00355">
    <property type="entry name" value="Rieske"/>
    <property type="match status" value="1"/>
</dbReference>
<evidence type="ECO:0000256" key="1">
    <source>
        <dbReference type="ARBA" id="ARBA00001962"/>
    </source>
</evidence>
<dbReference type="CDD" id="cd00680">
    <property type="entry name" value="RHO_alpha_C"/>
    <property type="match status" value="1"/>
</dbReference>
<dbReference type="Proteomes" id="UP000317728">
    <property type="component" value="Chromosome"/>
</dbReference>
<keyword evidence="2" id="KW-0001">2Fe-2S</keyword>
<dbReference type="PANTHER" id="PTHR43756">
    <property type="entry name" value="CHOLINE MONOOXYGENASE, CHLOROPLASTIC"/>
    <property type="match status" value="1"/>
</dbReference>
<proteinExistence type="predicted"/>
<evidence type="ECO:0000313" key="9">
    <source>
        <dbReference type="Proteomes" id="UP000317728"/>
    </source>
</evidence>
<dbReference type="EMBL" id="CP041150">
    <property type="protein sequence ID" value="QDF68766.1"/>
    <property type="molecule type" value="Genomic_DNA"/>
</dbReference>
<dbReference type="GO" id="GO:0005506">
    <property type="term" value="F:iron ion binding"/>
    <property type="evidence" value="ECO:0007669"/>
    <property type="project" value="InterPro"/>
</dbReference>